<dbReference type="Proteomes" id="UP000290288">
    <property type="component" value="Unassembled WGS sequence"/>
</dbReference>
<keyword evidence="2" id="KW-1185">Reference proteome</keyword>
<reference evidence="1 2" key="1">
    <citation type="submission" date="2019-01" db="EMBL/GenBank/DDBJ databases">
        <title>Draft genome sequence of Psathyrella aberdarensis IHI B618.</title>
        <authorList>
            <person name="Buettner E."/>
            <person name="Kellner H."/>
        </authorList>
    </citation>
    <scope>NUCLEOTIDE SEQUENCE [LARGE SCALE GENOMIC DNA]</scope>
    <source>
        <strain evidence="1 2">IHI B618</strain>
    </source>
</reference>
<accession>A0A4Q2D6T8</accession>
<gene>
    <name evidence="1" type="ORF">EST38_g10655</name>
</gene>
<dbReference type="AlphaFoldDB" id="A0A4Q2D6T8"/>
<protein>
    <submittedName>
        <fullName evidence="1">Uncharacterized protein</fullName>
    </submittedName>
</protein>
<evidence type="ECO:0000313" key="1">
    <source>
        <dbReference type="EMBL" id="RXW15200.1"/>
    </source>
</evidence>
<evidence type="ECO:0000313" key="2">
    <source>
        <dbReference type="Proteomes" id="UP000290288"/>
    </source>
</evidence>
<sequence length="339" mass="37399">MATFSKDSTPNPPQGDDASSASGQLLNFAGHTCWPDIYEELQLYILSIMSLVSAVSIGCTSRTNYNLVQAHLWWRVQSCLRAFNLPEKSTLSTMKRIGAIISGSAALAVIEPGMFIPQDIDIYVPFGRLEDFVSFIKSLGDFRETVKDDNEPSYQYSGRQTGIHTVKYFTHKADGAIVNVVETRSSSTPTAVFMFHSTIVMNYVTWSTIVCAYPRMTTQHKALINSDANPPTSKTLYCLIKYMARGFDFLGHANEWDKQHDCRSNGSCGRTIRGITDKATLRTAFSGGFMEEQDVVDNSLIWILASAAPCKDDDAVPHTLGFVGTNHFAAVVSDRAQTA</sequence>
<proteinExistence type="predicted"/>
<organism evidence="1 2">
    <name type="scientific">Candolleomyces aberdarensis</name>
    <dbReference type="NCBI Taxonomy" id="2316362"/>
    <lineage>
        <taxon>Eukaryota</taxon>
        <taxon>Fungi</taxon>
        <taxon>Dikarya</taxon>
        <taxon>Basidiomycota</taxon>
        <taxon>Agaricomycotina</taxon>
        <taxon>Agaricomycetes</taxon>
        <taxon>Agaricomycetidae</taxon>
        <taxon>Agaricales</taxon>
        <taxon>Agaricineae</taxon>
        <taxon>Psathyrellaceae</taxon>
        <taxon>Candolleomyces</taxon>
    </lineage>
</organism>
<dbReference type="EMBL" id="SDEE01000583">
    <property type="protein sequence ID" value="RXW15200.1"/>
    <property type="molecule type" value="Genomic_DNA"/>
</dbReference>
<comment type="caution">
    <text evidence="1">The sequence shown here is derived from an EMBL/GenBank/DDBJ whole genome shotgun (WGS) entry which is preliminary data.</text>
</comment>
<dbReference type="OrthoDB" id="3067340at2759"/>
<name>A0A4Q2D6T8_9AGAR</name>